<dbReference type="PANTHER" id="PTHR33202:SF18">
    <property type="entry name" value="TRANSCRIPTIONAL REGULATOR FURA"/>
    <property type="match status" value="1"/>
</dbReference>
<evidence type="ECO:0000313" key="13">
    <source>
        <dbReference type="EMBL" id="SJN26560.1"/>
    </source>
</evidence>
<dbReference type="GO" id="GO:0003700">
    <property type="term" value="F:DNA-binding transcription factor activity"/>
    <property type="evidence" value="ECO:0007669"/>
    <property type="project" value="InterPro"/>
</dbReference>
<evidence type="ECO:0000256" key="10">
    <source>
        <dbReference type="ARBA" id="ARBA00023163"/>
    </source>
</evidence>
<dbReference type="InterPro" id="IPR036388">
    <property type="entry name" value="WH-like_DNA-bd_sf"/>
</dbReference>
<keyword evidence="9" id="KW-0238">DNA-binding</keyword>
<feature type="binding site" evidence="11">
    <location>
        <position position="93"/>
    </location>
    <ligand>
        <name>Zn(2+)</name>
        <dbReference type="ChEBI" id="CHEBI:29105"/>
    </ligand>
</feature>
<evidence type="ECO:0000256" key="6">
    <source>
        <dbReference type="ARBA" id="ARBA00022833"/>
    </source>
</evidence>
<comment type="subcellular location">
    <subcellularLocation>
        <location evidence="1">Cytoplasm</location>
    </subcellularLocation>
</comment>
<dbReference type="PANTHER" id="PTHR33202">
    <property type="entry name" value="ZINC UPTAKE REGULATION PROTEIN"/>
    <property type="match status" value="1"/>
</dbReference>
<evidence type="ECO:0000256" key="4">
    <source>
        <dbReference type="ARBA" id="ARBA00022491"/>
    </source>
</evidence>
<dbReference type="RefSeq" id="WP_094764135.1">
    <property type="nucleotide sequence ID" value="NZ_FUKQ01000018.1"/>
</dbReference>
<organism evidence="13 14">
    <name type="scientific">Luteococcus japonicus LSP_Lj1</name>
    <dbReference type="NCBI Taxonomy" id="1255658"/>
    <lineage>
        <taxon>Bacteria</taxon>
        <taxon>Bacillati</taxon>
        <taxon>Actinomycetota</taxon>
        <taxon>Actinomycetes</taxon>
        <taxon>Propionibacteriales</taxon>
        <taxon>Propionibacteriaceae</taxon>
        <taxon>Luteococcus</taxon>
    </lineage>
</organism>
<comment type="cofactor">
    <cofactor evidence="11">
        <name>Zn(2+)</name>
        <dbReference type="ChEBI" id="CHEBI:29105"/>
    </cofactor>
    <text evidence="11">Binds 1 zinc ion per subunit.</text>
</comment>
<feature type="binding site" evidence="12">
    <location>
        <position position="108"/>
    </location>
    <ligand>
        <name>Fe cation</name>
        <dbReference type="ChEBI" id="CHEBI:24875"/>
    </ligand>
</feature>
<dbReference type="InterPro" id="IPR002481">
    <property type="entry name" value="FUR"/>
</dbReference>
<keyword evidence="5 11" id="KW-0479">Metal-binding</keyword>
<feature type="binding site" evidence="11">
    <location>
        <position position="133"/>
    </location>
    <ligand>
        <name>Zn(2+)</name>
        <dbReference type="ChEBI" id="CHEBI:29105"/>
    </ligand>
</feature>
<evidence type="ECO:0000256" key="1">
    <source>
        <dbReference type="ARBA" id="ARBA00004496"/>
    </source>
</evidence>
<dbReference type="Pfam" id="PF01475">
    <property type="entry name" value="FUR"/>
    <property type="match status" value="1"/>
</dbReference>
<dbReference type="SUPFAM" id="SSF46785">
    <property type="entry name" value="Winged helix' DNA-binding domain"/>
    <property type="match status" value="1"/>
</dbReference>
<dbReference type="GO" id="GO:0000976">
    <property type="term" value="F:transcription cis-regulatory region binding"/>
    <property type="evidence" value="ECO:0007669"/>
    <property type="project" value="TreeGrafter"/>
</dbReference>
<proteinExistence type="inferred from homology"/>
<name>A0A1R4J381_9ACTN</name>
<dbReference type="GO" id="GO:0045892">
    <property type="term" value="P:negative regulation of DNA-templated transcription"/>
    <property type="evidence" value="ECO:0007669"/>
    <property type="project" value="TreeGrafter"/>
</dbReference>
<dbReference type="InterPro" id="IPR043135">
    <property type="entry name" value="Fur_C"/>
</dbReference>
<comment type="cofactor">
    <cofactor evidence="12">
        <name>Mn(2+)</name>
        <dbReference type="ChEBI" id="CHEBI:29035"/>
    </cofactor>
    <cofactor evidence="12">
        <name>Fe(2+)</name>
        <dbReference type="ChEBI" id="CHEBI:29033"/>
    </cofactor>
    <text evidence="12">Binds 1 Mn(2+) or Fe(2+) ion per subunit.</text>
</comment>
<keyword evidence="14" id="KW-1185">Reference proteome</keyword>
<evidence type="ECO:0000256" key="5">
    <source>
        <dbReference type="ARBA" id="ARBA00022723"/>
    </source>
</evidence>
<dbReference type="EMBL" id="FUKQ01000018">
    <property type="protein sequence ID" value="SJN26560.1"/>
    <property type="molecule type" value="Genomic_DNA"/>
</dbReference>
<keyword evidence="4" id="KW-0678">Repressor</keyword>
<reference evidence="13 14" key="1">
    <citation type="submission" date="2017-02" db="EMBL/GenBank/DDBJ databases">
        <authorList>
            <person name="Peterson S.W."/>
        </authorList>
    </citation>
    <scope>NUCLEOTIDE SEQUENCE [LARGE SCALE GENOMIC DNA]</scope>
    <source>
        <strain evidence="13 14">LSP_Lj1</strain>
    </source>
</reference>
<evidence type="ECO:0000256" key="2">
    <source>
        <dbReference type="ARBA" id="ARBA00007957"/>
    </source>
</evidence>
<keyword evidence="6 11" id="KW-0862">Zinc</keyword>
<dbReference type="AlphaFoldDB" id="A0A1R4J381"/>
<dbReference type="GO" id="GO:0008270">
    <property type="term" value="F:zinc ion binding"/>
    <property type="evidence" value="ECO:0007669"/>
    <property type="project" value="TreeGrafter"/>
</dbReference>
<sequence length="139" mass="15366">MEATRSSELLKQAGMRVTAIRTAVIDAVAERPHADADEVRALVVERLGSVSVQSVYDALHALREAGVLRRFELAGHPSRFEIHAHDNHHHMACRQCGLVKDVPCIVGEMPCLTPSEKHGFVLDEAEVIYWGLCEACQRA</sequence>
<feature type="binding site" evidence="11">
    <location>
        <position position="136"/>
    </location>
    <ligand>
        <name>Zn(2+)</name>
        <dbReference type="ChEBI" id="CHEBI:29105"/>
    </ligand>
</feature>
<dbReference type="STRING" id="1255658.FM114_05320"/>
<dbReference type="InterPro" id="IPR036390">
    <property type="entry name" value="WH_DNA-bd_sf"/>
</dbReference>
<dbReference type="Proteomes" id="UP000188342">
    <property type="component" value="Unassembled WGS sequence"/>
</dbReference>
<evidence type="ECO:0000256" key="11">
    <source>
        <dbReference type="PIRSR" id="PIRSR602481-1"/>
    </source>
</evidence>
<evidence type="ECO:0000313" key="14">
    <source>
        <dbReference type="Proteomes" id="UP000188342"/>
    </source>
</evidence>
<dbReference type="GO" id="GO:1900376">
    <property type="term" value="P:regulation of secondary metabolite biosynthetic process"/>
    <property type="evidence" value="ECO:0007669"/>
    <property type="project" value="TreeGrafter"/>
</dbReference>
<evidence type="ECO:0000256" key="8">
    <source>
        <dbReference type="ARBA" id="ARBA00023015"/>
    </source>
</evidence>
<gene>
    <name evidence="13" type="ORF">FM114_05320</name>
</gene>
<evidence type="ECO:0000256" key="7">
    <source>
        <dbReference type="ARBA" id="ARBA00023004"/>
    </source>
</evidence>
<keyword evidence="3" id="KW-0963">Cytoplasm</keyword>
<dbReference type="GO" id="GO:0005737">
    <property type="term" value="C:cytoplasm"/>
    <property type="evidence" value="ECO:0007669"/>
    <property type="project" value="UniProtKB-SubCell"/>
</dbReference>
<keyword evidence="7 12" id="KW-0408">Iron</keyword>
<keyword evidence="10" id="KW-0804">Transcription</keyword>
<dbReference type="CDD" id="cd07153">
    <property type="entry name" value="Fur_like"/>
    <property type="match status" value="1"/>
</dbReference>
<dbReference type="Gene3D" id="3.30.1490.190">
    <property type="match status" value="1"/>
</dbReference>
<dbReference type="Gene3D" id="1.10.10.10">
    <property type="entry name" value="Winged helix-like DNA-binding domain superfamily/Winged helix DNA-binding domain"/>
    <property type="match status" value="1"/>
</dbReference>
<keyword evidence="8" id="KW-0805">Transcription regulation</keyword>
<protein>
    <submittedName>
        <fullName evidence="13">Transcriptional regulator, FUR family</fullName>
    </submittedName>
</protein>
<evidence type="ECO:0000256" key="9">
    <source>
        <dbReference type="ARBA" id="ARBA00023125"/>
    </source>
</evidence>
<feature type="binding site" evidence="11">
    <location>
        <position position="96"/>
    </location>
    <ligand>
        <name>Zn(2+)</name>
        <dbReference type="ChEBI" id="CHEBI:29105"/>
    </ligand>
</feature>
<accession>A0A1R4J381</accession>
<comment type="similarity">
    <text evidence="2">Belongs to the Fur family.</text>
</comment>
<evidence type="ECO:0000256" key="3">
    <source>
        <dbReference type="ARBA" id="ARBA00022490"/>
    </source>
</evidence>
<evidence type="ECO:0000256" key="12">
    <source>
        <dbReference type="PIRSR" id="PIRSR602481-2"/>
    </source>
</evidence>
<dbReference type="OrthoDB" id="5242893at2"/>